<dbReference type="Pfam" id="PF00970">
    <property type="entry name" value="FAD_binding_6"/>
    <property type="match status" value="1"/>
</dbReference>
<keyword evidence="1" id="KW-1133">Transmembrane helix</keyword>
<sequence>MRGGWPSIRQLSAQVLFALSWRVLGSSQALSHGARLRATHPSSDPSLLLAITVIGVTVLVLVLKSMNSRRREPVTLQDREAKYSLPLIEKELLANIDNELVVRAYTPVSSDDDRGFVDLIIKVNSAHHVWLPHASKPMEGGRVEGQCFFSEGTYALDRAFQQ</sequence>
<dbReference type="Gene3D" id="2.40.30.10">
    <property type="entry name" value="Translation factors"/>
    <property type="match status" value="1"/>
</dbReference>
<name>A0ABQ9UUN4_SAGOE</name>
<keyword evidence="4" id="KW-1185">Reference proteome</keyword>
<dbReference type="EMBL" id="JASSZA010000010">
    <property type="protein sequence ID" value="KAK2100781.1"/>
    <property type="molecule type" value="Genomic_DNA"/>
</dbReference>
<dbReference type="InterPro" id="IPR008333">
    <property type="entry name" value="Cbr1-like_FAD-bd_dom"/>
</dbReference>
<evidence type="ECO:0000259" key="2">
    <source>
        <dbReference type="Pfam" id="PF00970"/>
    </source>
</evidence>
<keyword evidence="1" id="KW-0812">Transmembrane</keyword>
<reference evidence="3 4" key="1">
    <citation type="submission" date="2023-05" db="EMBL/GenBank/DDBJ databases">
        <title>B98-5 Cell Line De Novo Hybrid Assembly: An Optical Mapping Approach.</title>
        <authorList>
            <person name="Kananen K."/>
            <person name="Auerbach J.A."/>
            <person name="Kautto E."/>
            <person name="Blachly J.S."/>
        </authorList>
    </citation>
    <scope>NUCLEOTIDE SEQUENCE [LARGE SCALE GENOMIC DNA]</scope>
    <source>
        <strain evidence="3">B95-8</strain>
        <tissue evidence="3">Cell line</tissue>
    </source>
</reference>
<dbReference type="SUPFAM" id="SSF63380">
    <property type="entry name" value="Riboflavin synthase domain-like"/>
    <property type="match status" value="1"/>
</dbReference>
<protein>
    <recommendedName>
        <fullName evidence="2">Flavoprotein pyridine nucleotide cytochrome reductase-like FAD-binding domain-containing protein</fullName>
    </recommendedName>
</protein>
<organism evidence="3 4">
    <name type="scientific">Saguinus oedipus</name>
    <name type="common">Cotton-top tamarin</name>
    <name type="synonym">Oedipomidas oedipus</name>
    <dbReference type="NCBI Taxonomy" id="9490"/>
    <lineage>
        <taxon>Eukaryota</taxon>
        <taxon>Metazoa</taxon>
        <taxon>Chordata</taxon>
        <taxon>Craniata</taxon>
        <taxon>Vertebrata</taxon>
        <taxon>Euteleostomi</taxon>
        <taxon>Mammalia</taxon>
        <taxon>Eutheria</taxon>
        <taxon>Euarchontoglires</taxon>
        <taxon>Primates</taxon>
        <taxon>Haplorrhini</taxon>
        <taxon>Platyrrhini</taxon>
        <taxon>Cebidae</taxon>
        <taxon>Callitrichinae</taxon>
        <taxon>Saguinus</taxon>
    </lineage>
</organism>
<dbReference type="InterPro" id="IPR017938">
    <property type="entry name" value="Riboflavin_synthase-like_b-brl"/>
</dbReference>
<evidence type="ECO:0000313" key="3">
    <source>
        <dbReference type="EMBL" id="KAK2100781.1"/>
    </source>
</evidence>
<dbReference type="Proteomes" id="UP001266305">
    <property type="component" value="Unassembled WGS sequence"/>
</dbReference>
<proteinExistence type="predicted"/>
<evidence type="ECO:0000256" key="1">
    <source>
        <dbReference type="SAM" id="Phobius"/>
    </source>
</evidence>
<accession>A0ABQ9UUN4</accession>
<evidence type="ECO:0000313" key="4">
    <source>
        <dbReference type="Proteomes" id="UP001266305"/>
    </source>
</evidence>
<feature type="transmembrane region" description="Helical" evidence="1">
    <location>
        <begin position="45"/>
        <end position="63"/>
    </location>
</feature>
<gene>
    <name evidence="3" type="ORF">P7K49_022129</name>
</gene>
<comment type="caution">
    <text evidence="3">The sequence shown here is derived from an EMBL/GenBank/DDBJ whole genome shotgun (WGS) entry which is preliminary data.</text>
</comment>
<feature type="domain" description="Flavoprotein pyridine nucleotide cytochrome reductase-like FAD-binding" evidence="2">
    <location>
        <begin position="92"/>
        <end position="124"/>
    </location>
</feature>
<keyword evidence="1" id="KW-0472">Membrane</keyword>